<comment type="caution">
    <text evidence="2">The sequence shown here is derived from an EMBL/GenBank/DDBJ whole genome shotgun (WGS) entry which is preliminary data.</text>
</comment>
<organism evidence="2 3">
    <name type="scientific">Acorus calamus</name>
    <name type="common">Sweet flag</name>
    <dbReference type="NCBI Taxonomy" id="4465"/>
    <lineage>
        <taxon>Eukaryota</taxon>
        <taxon>Viridiplantae</taxon>
        <taxon>Streptophyta</taxon>
        <taxon>Embryophyta</taxon>
        <taxon>Tracheophyta</taxon>
        <taxon>Spermatophyta</taxon>
        <taxon>Magnoliopsida</taxon>
        <taxon>Liliopsida</taxon>
        <taxon>Acoraceae</taxon>
        <taxon>Acorus</taxon>
    </lineage>
</organism>
<dbReference type="Proteomes" id="UP001180020">
    <property type="component" value="Unassembled WGS sequence"/>
</dbReference>
<proteinExistence type="predicted"/>
<name>A0AAV9E257_ACOCL</name>
<dbReference type="Pfam" id="PF18117">
    <property type="entry name" value="EDS1_EP"/>
    <property type="match status" value="1"/>
</dbReference>
<protein>
    <recommendedName>
        <fullName evidence="1">EDS1 EP domain-containing protein</fullName>
    </recommendedName>
</protein>
<evidence type="ECO:0000313" key="2">
    <source>
        <dbReference type="EMBL" id="KAK1307489.1"/>
    </source>
</evidence>
<dbReference type="InterPro" id="IPR041266">
    <property type="entry name" value="EDS1_EP"/>
</dbReference>
<feature type="domain" description="EDS1 EP" evidence="1">
    <location>
        <begin position="93"/>
        <end position="290"/>
    </location>
</feature>
<dbReference type="InterPro" id="IPR044214">
    <property type="entry name" value="EDS1-like"/>
</dbReference>
<dbReference type="EMBL" id="JAUJYO010000010">
    <property type="protein sequence ID" value="KAK1307489.1"/>
    <property type="molecule type" value="Genomic_DNA"/>
</dbReference>
<reference evidence="2" key="1">
    <citation type="journal article" date="2023" name="Nat. Commun.">
        <title>Diploid and tetraploid genomes of Acorus and the evolution of monocots.</title>
        <authorList>
            <person name="Ma L."/>
            <person name="Liu K.W."/>
            <person name="Li Z."/>
            <person name="Hsiao Y.Y."/>
            <person name="Qi Y."/>
            <person name="Fu T."/>
            <person name="Tang G.D."/>
            <person name="Zhang D."/>
            <person name="Sun W.H."/>
            <person name="Liu D.K."/>
            <person name="Li Y."/>
            <person name="Chen G.Z."/>
            <person name="Liu X.D."/>
            <person name="Liao X.Y."/>
            <person name="Jiang Y.T."/>
            <person name="Yu X."/>
            <person name="Hao Y."/>
            <person name="Huang J."/>
            <person name="Zhao X.W."/>
            <person name="Ke S."/>
            <person name="Chen Y.Y."/>
            <person name="Wu W.L."/>
            <person name="Hsu J.L."/>
            <person name="Lin Y.F."/>
            <person name="Huang M.D."/>
            <person name="Li C.Y."/>
            <person name="Huang L."/>
            <person name="Wang Z.W."/>
            <person name="Zhao X."/>
            <person name="Zhong W.Y."/>
            <person name="Peng D.H."/>
            <person name="Ahmad S."/>
            <person name="Lan S."/>
            <person name="Zhang J.S."/>
            <person name="Tsai W.C."/>
            <person name="Van de Peer Y."/>
            <person name="Liu Z.J."/>
        </authorList>
    </citation>
    <scope>NUCLEOTIDE SEQUENCE</scope>
    <source>
        <strain evidence="2">CP</strain>
    </source>
</reference>
<dbReference type="GO" id="GO:0006952">
    <property type="term" value="P:defense response"/>
    <property type="evidence" value="ECO:0007669"/>
    <property type="project" value="InterPro"/>
</dbReference>
<reference evidence="2" key="2">
    <citation type="submission" date="2023-06" db="EMBL/GenBank/DDBJ databases">
        <authorList>
            <person name="Ma L."/>
            <person name="Liu K.-W."/>
            <person name="Li Z."/>
            <person name="Hsiao Y.-Y."/>
            <person name="Qi Y."/>
            <person name="Fu T."/>
            <person name="Tang G."/>
            <person name="Zhang D."/>
            <person name="Sun W.-H."/>
            <person name="Liu D.-K."/>
            <person name="Li Y."/>
            <person name="Chen G.-Z."/>
            <person name="Liu X.-D."/>
            <person name="Liao X.-Y."/>
            <person name="Jiang Y.-T."/>
            <person name="Yu X."/>
            <person name="Hao Y."/>
            <person name="Huang J."/>
            <person name="Zhao X.-W."/>
            <person name="Ke S."/>
            <person name="Chen Y.-Y."/>
            <person name="Wu W.-L."/>
            <person name="Hsu J.-L."/>
            <person name="Lin Y.-F."/>
            <person name="Huang M.-D."/>
            <person name="Li C.-Y."/>
            <person name="Huang L."/>
            <person name="Wang Z.-W."/>
            <person name="Zhao X."/>
            <person name="Zhong W.-Y."/>
            <person name="Peng D.-H."/>
            <person name="Ahmad S."/>
            <person name="Lan S."/>
            <person name="Zhang J.-S."/>
            <person name="Tsai W.-C."/>
            <person name="Van De Peer Y."/>
            <person name="Liu Z.-J."/>
        </authorList>
    </citation>
    <scope>NUCLEOTIDE SEQUENCE</scope>
    <source>
        <strain evidence="2">CP</strain>
        <tissue evidence="2">Leaves</tissue>
    </source>
</reference>
<keyword evidence="3" id="KW-1185">Reference proteome</keyword>
<dbReference type="AlphaFoldDB" id="A0AAV9E257"/>
<dbReference type="PANTHER" id="PTHR47090">
    <property type="entry name" value="PROTEIN EDS1-RELATED"/>
    <property type="match status" value="1"/>
</dbReference>
<accession>A0AAV9E257</accession>
<dbReference type="PANTHER" id="PTHR47090:SF2">
    <property type="entry name" value="PROTEIN EDS1-RELATED"/>
    <property type="match status" value="1"/>
</dbReference>
<sequence>MEGLQLSSEEEVSNVAFKSVVEHMSYESEVQEILEFIHLDHLEDVYGNRREMTSASMVLDDLGLSTDARLRLSAAGEWEKKKQNNQSKIDGDYKISKKIREVGYYDAFKLQKNEVDFKANIKRAELAGHWDEIKEMLRRNELPEDFEARPHWVNLGNTYRCLVEPLDIANFYNRAKNDDSGPYMIKGRPLRYKYMQRWFEHSQRKKQQIQVFPRRSSLQSCFWAFIEELCIKTSESNHFEEVRGIVLELENEAAGWLMDSEFCRDVLLKDSTFVKWWNTLPEQHRLSSCIAPLMK</sequence>
<evidence type="ECO:0000259" key="1">
    <source>
        <dbReference type="Pfam" id="PF18117"/>
    </source>
</evidence>
<evidence type="ECO:0000313" key="3">
    <source>
        <dbReference type="Proteomes" id="UP001180020"/>
    </source>
</evidence>
<gene>
    <name evidence="2" type="ORF">QJS10_CPA10g01703</name>
</gene>